<evidence type="ECO:0000313" key="3">
    <source>
        <dbReference type="EMBL" id="KAK6637653.1"/>
    </source>
</evidence>
<keyword evidence="4" id="KW-1185">Reference proteome</keyword>
<proteinExistence type="predicted"/>
<dbReference type="InterPro" id="IPR013783">
    <property type="entry name" value="Ig-like_fold"/>
</dbReference>
<keyword evidence="1" id="KW-0732">Signal</keyword>
<evidence type="ECO:0000259" key="2">
    <source>
        <dbReference type="PROSITE" id="PS50835"/>
    </source>
</evidence>
<protein>
    <recommendedName>
        <fullName evidence="2">Ig-like domain-containing protein</fullName>
    </recommendedName>
</protein>
<comment type="caution">
    <text evidence="3">The sequence shown here is derived from an EMBL/GenBank/DDBJ whole genome shotgun (WGS) entry which is preliminary data.</text>
</comment>
<name>A0ABR1B7M5_POLSC</name>
<dbReference type="Pfam" id="PF21339">
    <property type="entry name" value="VEGFR-1-like_Ig-like"/>
    <property type="match status" value="1"/>
</dbReference>
<dbReference type="Proteomes" id="UP001359485">
    <property type="component" value="Unassembled WGS sequence"/>
</dbReference>
<dbReference type="Gene3D" id="2.60.40.10">
    <property type="entry name" value="Immunoglobulins"/>
    <property type="match status" value="2"/>
</dbReference>
<feature type="signal peptide" evidence="1">
    <location>
        <begin position="1"/>
        <end position="20"/>
    </location>
</feature>
<dbReference type="PANTHER" id="PTHR15360">
    <property type="entry name" value="PLATELET-DERIVED GROWTH FACTOR RECEPTOR LIKE"/>
    <property type="match status" value="1"/>
</dbReference>
<reference evidence="3 4" key="1">
    <citation type="submission" date="2023-09" db="EMBL/GenBank/DDBJ databases">
        <title>Genomes of two closely related lineages of the louse Polyplax serrata with different host specificities.</title>
        <authorList>
            <person name="Martinu J."/>
            <person name="Tarabai H."/>
            <person name="Stefka J."/>
            <person name="Hypsa V."/>
        </authorList>
    </citation>
    <scope>NUCLEOTIDE SEQUENCE [LARGE SCALE GENOMIC DNA]</scope>
    <source>
        <strain evidence="3">98ZLc_SE</strain>
    </source>
</reference>
<feature type="chain" id="PRO_5045986978" description="Ig-like domain-containing protein" evidence="1">
    <location>
        <begin position="21"/>
        <end position="250"/>
    </location>
</feature>
<dbReference type="PROSITE" id="PS50835">
    <property type="entry name" value="IG_LIKE"/>
    <property type="match status" value="1"/>
</dbReference>
<gene>
    <name evidence="3" type="ORF">RUM44_008075</name>
</gene>
<dbReference type="PANTHER" id="PTHR15360:SF4">
    <property type="entry name" value="PROTEIN KINASE DOMAIN-CONTAINING PROTEIN"/>
    <property type="match status" value="1"/>
</dbReference>
<dbReference type="InterPro" id="IPR007110">
    <property type="entry name" value="Ig-like_dom"/>
</dbReference>
<accession>A0ABR1B7M5</accession>
<sequence>MTFSIACGLLLACQAWVTLASPPVILGPPEKSYATGDKFNLTCVGDKPLSWSYPESERTTFREVTTESFSKREKTLVVTDPDFLATGYYTCSDEDASTRVYVYVGDTENLLAVNPENIMLLGVQYQDIVVPCKPSSPDVVVTLKKEDENVMAAPGSDVTYDPHTGYHIKSLNSTGAYIFKCTGIFVLMDVYNFSSVAVFHLSVLGKHCQIERGSTVASAAVPELMHGKLLREFCQHAIVKHFGTNDKPND</sequence>
<organism evidence="3 4">
    <name type="scientific">Polyplax serrata</name>
    <name type="common">Common mouse louse</name>
    <dbReference type="NCBI Taxonomy" id="468196"/>
    <lineage>
        <taxon>Eukaryota</taxon>
        <taxon>Metazoa</taxon>
        <taxon>Ecdysozoa</taxon>
        <taxon>Arthropoda</taxon>
        <taxon>Hexapoda</taxon>
        <taxon>Insecta</taxon>
        <taxon>Pterygota</taxon>
        <taxon>Neoptera</taxon>
        <taxon>Paraneoptera</taxon>
        <taxon>Psocodea</taxon>
        <taxon>Troctomorpha</taxon>
        <taxon>Phthiraptera</taxon>
        <taxon>Anoplura</taxon>
        <taxon>Polyplacidae</taxon>
        <taxon>Polyplax</taxon>
    </lineage>
</organism>
<evidence type="ECO:0000256" key="1">
    <source>
        <dbReference type="SAM" id="SignalP"/>
    </source>
</evidence>
<dbReference type="EMBL" id="JAWJWF010000002">
    <property type="protein sequence ID" value="KAK6637653.1"/>
    <property type="molecule type" value="Genomic_DNA"/>
</dbReference>
<dbReference type="SUPFAM" id="SSF48726">
    <property type="entry name" value="Immunoglobulin"/>
    <property type="match status" value="1"/>
</dbReference>
<dbReference type="InterPro" id="IPR042495">
    <property type="entry name" value="PDGFRL"/>
</dbReference>
<evidence type="ECO:0000313" key="4">
    <source>
        <dbReference type="Proteomes" id="UP001359485"/>
    </source>
</evidence>
<dbReference type="InterPro" id="IPR036179">
    <property type="entry name" value="Ig-like_dom_sf"/>
</dbReference>
<feature type="domain" description="Ig-like" evidence="2">
    <location>
        <begin position="22"/>
        <end position="91"/>
    </location>
</feature>